<evidence type="ECO:0000313" key="1">
    <source>
        <dbReference type="EMBL" id="MFD1307477.1"/>
    </source>
</evidence>
<comment type="caution">
    <text evidence="1">The sequence shown here is derived from an EMBL/GenBank/DDBJ whole genome shotgun (WGS) entry which is preliminary data.</text>
</comment>
<organism evidence="1 2">
    <name type="scientific">Streptomyces kaempferi</name>
    <dbReference type="NCBI Taxonomy" id="333725"/>
    <lineage>
        <taxon>Bacteria</taxon>
        <taxon>Bacillati</taxon>
        <taxon>Actinomycetota</taxon>
        <taxon>Actinomycetes</taxon>
        <taxon>Kitasatosporales</taxon>
        <taxon>Streptomycetaceae</taxon>
        <taxon>Streptomyces</taxon>
    </lineage>
</organism>
<sequence>MTAVVRGSIGEPVILLPGELRLARLDPDWFDVLKAANVVLNATELQSLRSAMLTFSTRRPDSYVITEGEILAVYRFR</sequence>
<dbReference type="Proteomes" id="UP001597058">
    <property type="component" value="Unassembled WGS sequence"/>
</dbReference>
<dbReference type="EMBL" id="JBHTMM010000018">
    <property type="protein sequence ID" value="MFD1307477.1"/>
    <property type="molecule type" value="Genomic_DNA"/>
</dbReference>
<dbReference type="RefSeq" id="WP_329527749.1">
    <property type="nucleotide sequence ID" value="NZ_JBHSKH010000023.1"/>
</dbReference>
<accession>A0ABW3XDG7</accession>
<evidence type="ECO:0000313" key="2">
    <source>
        <dbReference type="Proteomes" id="UP001597058"/>
    </source>
</evidence>
<protein>
    <submittedName>
        <fullName evidence="1">Uncharacterized protein</fullName>
    </submittedName>
</protein>
<keyword evidence="2" id="KW-1185">Reference proteome</keyword>
<gene>
    <name evidence="1" type="ORF">ACFQ5X_16675</name>
</gene>
<name>A0ABW3XDG7_9ACTN</name>
<proteinExistence type="predicted"/>
<reference evidence="2" key="1">
    <citation type="journal article" date="2019" name="Int. J. Syst. Evol. Microbiol.">
        <title>The Global Catalogue of Microorganisms (GCM) 10K type strain sequencing project: providing services to taxonomists for standard genome sequencing and annotation.</title>
        <authorList>
            <consortium name="The Broad Institute Genomics Platform"/>
            <consortium name="The Broad Institute Genome Sequencing Center for Infectious Disease"/>
            <person name="Wu L."/>
            <person name="Ma J."/>
        </authorList>
    </citation>
    <scope>NUCLEOTIDE SEQUENCE [LARGE SCALE GENOMIC DNA]</scope>
    <source>
        <strain evidence="2">CGMCC 4.7020</strain>
    </source>
</reference>